<dbReference type="EMBL" id="SLZV01000011">
    <property type="protein sequence ID" value="TCS68128.1"/>
    <property type="molecule type" value="Genomic_DNA"/>
</dbReference>
<organism evidence="1 2">
    <name type="scientific">Faecalimonas umbilicata</name>
    <dbReference type="NCBI Taxonomy" id="1912855"/>
    <lineage>
        <taxon>Bacteria</taxon>
        <taxon>Bacillati</taxon>
        <taxon>Bacillota</taxon>
        <taxon>Clostridia</taxon>
        <taxon>Lachnospirales</taxon>
        <taxon>Lachnospiraceae</taxon>
        <taxon>Faecalimonas</taxon>
    </lineage>
</organism>
<gene>
    <name evidence="1" type="ORF">EDD74_11173</name>
</gene>
<dbReference type="Proteomes" id="UP000294613">
    <property type="component" value="Unassembled WGS sequence"/>
</dbReference>
<comment type="caution">
    <text evidence="1">The sequence shown here is derived from an EMBL/GenBank/DDBJ whole genome shotgun (WGS) entry which is preliminary data.</text>
</comment>
<evidence type="ECO:0000313" key="1">
    <source>
        <dbReference type="EMBL" id="TCS68128.1"/>
    </source>
</evidence>
<reference evidence="1 2" key="1">
    <citation type="submission" date="2019-03" db="EMBL/GenBank/DDBJ databases">
        <title>Genomic Encyclopedia of Type Strains, Phase IV (KMG-IV): sequencing the most valuable type-strain genomes for metagenomic binning, comparative biology and taxonomic classification.</title>
        <authorList>
            <person name="Goeker M."/>
        </authorList>
    </citation>
    <scope>NUCLEOTIDE SEQUENCE [LARGE SCALE GENOMIC DNA]</scope>
    <source>
        <strain evidence="1 2">DSM 103426</strain>
    </source>
</reference>
<name>A0A4R3JNK5_9FIRM</name>
<sequence>MLLVEEVDSKEFLTGLFHVMYDELPAPKPKKKR</sequence>
<dbReference type="AlphaFoldDB" id="A0A4R3JNK5"/>
<protein>
    <submittedName>
        <fullName evidence="1">Uncharacterized protein</fullName>
    </submittedName>
</protein>
<accession>A0A4R3JNK5</accession>
<proteinExistence type="predicted"/>
<evidence type="ECO:0000313" key="2">
    <source>
        <dbReference type="Proteomes" id="UP000294613"/>
    </source>
</evidence>